<accession>A0A1I2IZI4</accession>
<name>A0A1I2IZI4_9GAMM</name>
<evidence type="ECO:0000313" key="2">
    <source>
        <dbReference type="Proteomes" id="UP000199477"/>
    </source>
</evidence>
<keyword evidence="2" id="KW-1185">Reference proteome</keyword>
<proteinExistence type="predicted"/>
<sequence>MFSNAGLNLADVHRAELDGSTKEKVPFGFLVAGHEVAKGAGRVFQFRQKHDSKRGADGAYTEELSVYVPEGAPEELSIDLSERRNGVIAFYSTFSDAFRGNSGCFGYAASGKLSIKKDGEHWIVTLNSTFARKDPIGLGARCDDVHVEGSYKIERQSPASG</sequence>
<gene>
    <name evidence="1" type="ORF">SAMN02799615_03737</name>
</gene>
<dbReference type="Proteomes" id="UP000199477">
    <property type="component" value="Unassembled WGS sequence"/>
</dbReference>
<dbReference type="STRING" id="500610.SAMN02799615_03737"/>
<organism evidence="1 2">
    <name type="scientific">Dyella marensis</name>
    <dbReference type="NCBI Taxonomy" id="500610"/>
    <lineage>
        <taxon>Bacteria</taxon>
        <taxon>Pseudomonadati</taxon>
        <taxon>Pseudomonadota</taxon>
        <taxon>Gammaproteobacteria</taxon>
        <taxon>Lysobacterales</taxon>
        <taxon>Rhodanobacteraceae</taxon>
        <taxon>Dyella</taxon>
    </lineage>
</organism>
<dbReference type="AlphaFoldDB" id="A0A1I2IZI4"/>
<evidence type="ECO:0000313" key="1">
    <source>
        <dbReference type="EMBL" id="SFF47609.1"/>
    </source>
</evidence>
<reference evidence="2" key="1">
    <citation type="submission" date="2016-10" db="EMBL/GenBank/DDBJ databases">
        <authorList>
            <person name="Varghese N."/>
            <person name="Submissions S."/>
        </authorList>
    </citation>
    <scope>NUCLEOTIDE SEQUENCE [LARGE SCALE GENOMIC DNA]</scope>
    <source>
        <strain evidence="2">UNC178MFTsu3.1</strain>
    </source>
</reference>
<dbReference type="EMBL" id="FONH01000020">
    <property type="protein sequence ID" value="SFF47609.1"/>
    <property type="molecule type" value="Genomic_DNA"/>
</dbReference>
<protein>
    <submittedName>
        <fullName evidence="1">Uncharacterized protein</fullName>
    </submittedName>
</protein>